<name>A0A9W8HE70_9FUNG</name>
<dbReference type="AlphaFoldDB" id="A0A9W8HE70"/>
<dbReference type="Proteomes" id="UP001140217">
    <property type="component" value="Unassembled WGS sequence"/>
</dbReference>
<comment type="caution">
    <text evidence="4">The sequence shown here is derived from an EMBL/GenBank/DDBJ whole genome shotgun (WGS) entry which is preliminary data.</text>
</comment>
<dbReference type="PANTHER" id="PTHR11567:SF110">
    <property type="entry name" value="2-PHOSPHOXYLOSE PHOSPHATASE 1"/>
    <property type="match status" value="1"/>
</dbReference>
<dbReference type="GO" id="GO:0016791">
    <property type="term" value="F:phosphatase activity"/>
    <property type="evidence" value="ECO:0007669"/>
    <property type="project" value="TreeGrafter"/>
</dbReference>
<protein>
    <recommendedName>
        <fullName evidence="6">Acid phosphatase</fullName>
    </recommendedName>
</protein>
<accession>A0A9W8HE70</accession>
<dbReference type="SUPFAM" id="SSF53254">
    <property type="entry name" value="Phosphoglycerate mutase-like"/>
    <property type="match status" value="1"/>
</dbReference>
<dbReference type="CDD" id="cd07061">
    <property type="entry name" value="HP_HAP_like"/>
    <property type="match status" value="1"/>
</dbReference>
<comment type="similarity">
    <text evidence="1">Belongs to the histidine acid phosphatase family.</text>
</comment>
<evidence type="ECO:0000256" key="3">
    <source>
        <dbReference type="SAM" id="MobiDB-lite"/>
    </source>
</evidence>
<dbReference type="OrthoDB" id="10257284at2759"/>
<dbReference type="Gene3D" id="3.40.50.1240">
    <property type="entry name" value="Phosphoglycerate mutase-like"/>
    <property type="match status" value="1"/>
</dbReference>
<dbReference type="InterPro" id="IPR050645">
    <property type="entry name" value="Histidine_acid_phosphatase"/>
</dbReference>
<evidence type="ECO:0008006" key="6">
    <source>
        <dbReference type="Google" id="ProtNLM"/>
    </source>
</evidence>
<evidence type="ECO:0000256" key="1">
    <source>
        <dbReference type="ARBA" id="ARBA00005375"/>
    </source>
</evidence>
<evidence type="ECO:0000256" key="2">
    <source>
        <dbReference type="ARBA" id="ARBA00022801"/>
    </source>
</evidence>
<dbReference type="EMBL" id="JANBUL010000161">
    <property type="protein sequence ID" value="KAJ2779825.1"/>
    <property type="molecule type" value="Genomic_DNA"/>
</dbReference>
<keyword evidence="5" id="KW-1185">Reference proteome</keyword>
<keyword evidence="2" id="KW-0378">Hydrolase</keyword>
<organism evidence="4 5">
    <name type="scientific">Coemansia javaensis</name>
    <dbReference type="NCBI Taxonomy" id="2761396"/>
    <lineage>
        <taxon>Eukaryota</taxon>
        <taxon>Fungi</taxon>
        <taxon>Fungi incertae sedis</taxon>
        <taxon>Zoopagomycota</taxon>
        <taxon>Kickxellomycotina</taxon>
        <taxon>Kickxellomycetes</taxon>
        <taxon>Kickxellales</taxon>
        <taxon>Kickxellaceae</taxon>
        <taxon>Coemansia</taxon>
    </lineage>
</organism>
<evidence type="ECO:0000313" key="4">
    <source>
        <dbReference type="EMBL" id="KAJ2779825.1"/>
    </source>
</evidence>
<reference evidence="4" key="1">
    <citation type="submission" date="2022-07" db="EMBL/GenBank/DDBJ databases">
        <title>Phylogenomic reconstructions and comparative analyses of Kickxellomycotina fungi.</title>
        <authorList>
            <person name="Reynolds N.K."/>
            <person name="Stajich J.E."/>
            <person name="Barry K."/>
            <person name="Grigoriev I.V."/>
            <person name="Crous P."/>
            <person name="Smith M.E."/>
        </authorList>
    </citation>
    <scope>NUCLEOTIDE SEQUENCE</scope>
    <source>
        <strain evidence="4">NBRC 105414</strain>
    </source>
</reference>
<feature type="region of interest" description="Disordered" evidence="3">
    <location>
        <begin position="1"/>
        <end position="26"/>
    </location>
</feature>
<dbReference type="InterPro" id="IPR029033">
    <property type="entry name" value="His_PPase_superfam"/>
</dbReference>
<sequence>MPPRGEPAVPPPPPHSEAAPLPDVTPDFVRRRYPPHVELVQAQVFFRHGERTPVRARLTRGFAWTHCAQANIQYTAFMRAIGRYAPRADGARLADGSAPAQWTLRVLAEPRGREPEPADPRACAMGQLTDTGLDSLQRTGDHLRRLYVERLALVPRDGSSGVYVRTTDYTRVVQSACALLGGLFPTGRELPLFDGGFLARHPIYTRAHAAETMHGNFGCAGFARLFADSCIARARRQAAWVDAVYRQTAALESIGAQAQRILDAPEFGSSIHPVYDELTALAAHGEPLPADVTRAHRDLLGAAAHLQWLAPVLSVAGQRVGFGPLLAEITCTMDQAARGAFASPMGPQAAHDLRLAPGAVRSDPAPPPVPRLALYGGHDVTIAPLAHIMGRPAHGNWLPFASTLTFELLRDAREHPAPATPRAESSLLPPGVAGPPPANQYVRVTLNDEDIVVPTCAARGKHHPELGPAVCTLAAFYEHMAHVTPSASELAAECSELSGPAE</sequence>
<dbReference type="InterPro" id="IPR000560">
    <property type="entry name" value="His_Pase_clade-2"/>
</dbReference>
<gene>
    <name evidence="4" type="ORF">H4R18_003786</name>
</gene>
<evidence type="ECO:0000313" key="5">
    <source>
        <dbReference type="Proteomes" id="UP001140217"/>
    </source>
</evidence>
<proteinExistence type="inferred from homology"/>
<dbReference type="PANTHER" id="PTHR11567">
    <property type="entry name" value="ACID PHOSPHATASE-RELATED"/>
    <property type="match status" value="1"/>
</dbReference>
<feature type="compositionally biased region" description="Pro residues" evidence="3">
    <location>
        <begin position="1"/>
        <end position="15"/>
    </location>
</feature>
<dbReference type="Pfam" id="PF00328">
    <property type="entry name" value="His_Phos_2"/>
    <property type="match status" value="1"/>
</dbReference>
<feature type="region of interest" description="Disordered" evidence="3">
    <location>
        <begin position="415"/>
        <end position="436"/>
    </location>
</feature>